<evidence type="ECO:0000313" key="2">
    <source>
        <dbReference type="Proteomes" id="UP000051952"/>
    </source>
</evidence>
<sequence length="98" mass="11040">MFSTTADVVEHIGNLRRLSAVSSGFPIKRDRSPSPDVLQLILKARVRDSKRVQSEKMLSLSFSRLEQVQLFAEATLQRAAVSDVLKQSKKTPTKKRTK</sequence>
<protein>
    <submittedName>
        <fullName evidence="1">Uncharacterized protein</fullName>
    </submittedName>
</protein>
<dbReference type="Proteomes" id="UP000051952">
    <property type="component" value="Unassembled WGS sequence"/>
</dbReference>
<gene>
    <name evidence="1" type="ORF">BSAL_39080</name>
</gene>
<proteinExistence type="predicted"/>
<evidence type="ECO:0000313" key="1">
    <source>
        <dbReference type="EMBL" id="CUG92730.1"/>
    </source>
</evidence>
<organism evidence="1 2">
    <name type="scientific">Bodo saltans</name>
    <name type="common">Flagellated protozoan</name>
    <dbReference type="NCBI Taxonomy" id="75058"/>
    <lineage>
        <taxon>Eukaryota</taxon>
        <taxon>Discoba</taxon>
        <taxon>Euglenozoa</taxon>
        <taxon>Kinetoplastea</taxon>
        <taxon>Metakinetoplastina</taxon>
        <taxon>Eubodonida</taxon>
        <taxon>Bodonidae</taxon>
        <taxon>Bodo</taxon>
    </lineage>
</organism>
<reference evidence="2" key="1">
    <citation type="submission" date="2015-09" db="EMBL/GenBank/DDBJ databases">
        <authorList>
            <consortium name="Pathogen Informatics"/>
        </authorList>
    </citation>
    <scope>NUCLEOTIDE SEQUENCE [LARGE SCALE GENOMIC DNA]</scope>
    <source>
        <strain evidence="2">Lake Konstanz</strain>
    </source>
</reference>
<accession>A0A0S4JPW3</accession>
<dbReference type="AlphaFoldDB" id="A0A0S4JPW3"/>
<dbReference type="VEuPathDB" id="TriTrypDB:BSAL_39080"/>
<name>A0A0S4JPW3_BODSA</name>
<dbReference type="EMBL" id="CYKH01002080">
    <property type="protein sequence ID" value="CUG92730.1"/>
    <property type="molecule type" value="Genomic_DNA"/>
</dbReference>
<keyword evidence="2" id="KW-1185">Reference proteome</keyword>